<dbReference type="PANTHER" id="PTHR42718:SF46">
    <property type="entry name" value="BLR6921 PROTEIN"/>
    <property type="match status" value="1"/>
</dbReference>
<keyword evidence="10" id="KW-1185">Reference proteome</keyword>
<feature type="domain" description="Major facilitator superfamily (MFS) profile" evidence="8">
    <location>
        <begin position="1"/>
        <end position="189"/>
    </location>
</feature>
<dbReference type="InterPro" id="IPR020846">
    <property type="entry name" value="MFS_dom"/>
</dbReference>
<keyword evidence="5" id="KW-1133">Transmembrane helix</keyword>
<dbReference type="GO" id="GO:0022857">
    <property type="term" value="F:transmembrane transporter activity"/>
    <property type="evidence" value="ECO:0007669"/>
    <property type="project" value="InterPro"/>
</dbReference>
<keyword evidence="6" id="KW-0472">Membrane</keyword>
<reference evidence="9 10" key="1">
    <citation type="submission" date="2016-10" db="EMBL/GenBank/DDBJ databases">
        <authorList>
            <person name="de Groot N.N."/>
        </authorList>
    </citation>
    <scope>NUCLEOTIDE SEQUENCE [LARGE SCALE GENOMIC DNA]</scope>
    <source>
        <strain evidence="9 10">DSM 43067</strain>
    </source>
</reference>
<dbReference type="AlphaFoldDB" id="A0A1I4X7M8"/>
<keyword evidence="3" id="KW-1003">Cell membrane</keyword>
<evidence type="ECO:0000256" key="1">
    <source>
        <dbReference type="ARBA" id="ARBA00004651"/>
    </source>
</evidence>
<evidence type="ECO:0000259" key="8">
    <source>
        <dbReference type="PROSITE" id="PS50850"/>
    </source>
</evidence>
<evidence type="ECO:0000256" key="6">
    <source>
        <dbReference type="ARBA" id="ARBA00023136"/>
    </source>
</evidence>
<dbReference type="Pfam" id="PF07690">
    <property type="entry name" value="MFS_1"/>
    <property type="match status" value="1"/>
</dbReference>
<name>A0A1I4X7M8_9ACTN</name>
<dbReference type="SUPFAM" id="SSF103473">
    <property type="entry name" value="MFS general substrate transporter"/>
    <property type="match status" value="1"/>
</dbReference>
<evidence type="ECO:0000256" key="4">
    <source>
        <dbReference type="ARBA" id="ARBA00022692"/>
    </source>
</evidence>
<sequence>MVNGYLLTFAGFMLPGDRAADLFGHRRTLVAGLLLFSAASLAGGLATAPEVLVAARVAQGTGAALLAPATLAVVNTAFTHPRASTGVRRVVRRGRGRRDGRRGRGRRPHRRPVVAVGLPDQRADRRGADHGWASAPVAGPATAGLALLAGALRAGLGQTPAAVTFMVVARFTAALLPRTGVRRPPPPRM</sequence>
<dbReference type="InParanoid" id="A0A1I4X7M8"/>
<dbReference type="PROSITE" id="PS50850">
    <property type="entry name" value="MFS"/>
    <property type="match status" value="1"/>
</dbReference>
<organism evidence="9 10">
    <name type="scientific">Actinomadura madurae</name>
    <dbReference type="NCBI Taxonomy" id="1993"/>
    <lineage>
        <taxon>Bacteria</taxon>
        <taxon>Bacillati</taxon>
        <taxon>Actinomycetota</taxon>
        <taxon>Actinomycetes</taxon>
        <taxon>Streptosporangiales</taxon>
        <taxon>Thermomonosporaceae</taxon>
        <taxon>Actinomadura</taxon>
    </lineage>
</organism>
<dbReference type="STRING" id="1993.SAMN04489713_101738"/>
<dbReference type="InterPro" id="IPR011701">
    <property type="entry name" value="MFS"/>
</dbReference>
<dbReference type="PANTHER" id="PTHR42718">
    <property type="entry name" value="MAJOR FACILITATOR SUPERFAMILY MULTIDRUG TRANSPORTER MFSC"/>
    <property type="match status" value="1"/>
</dbReference>
<dbReference type="eggNOG" id="COG0477">
    <property type="taxonomic scope" value="Bacteria"/>
</dbReference>
<comment type="subcellular location">
    <subcellularLocation>
        <location evidence="1">Cell membrane</location>
        <topology evidence="1">Multi-pass membrane protein</topology>
    </subcellularLocation>
</comment>
<accession>A0A1I4X7M8</accession>
<protein>
    <submittedName>
        <fullName evidence="9">Major Facilitator Superfamily protein</fullName>
    </submittedName>
</protein>
<dbReference type="InterPro" id="IPR036259">
    <property type="entry name" value="MFS_trans_sf"/>
</dbReference>
<evidence type="ECO:0000256" key="7">
    <source>
        <dbReference type="SAM" id="MobiDB-lite"/>
    </source>
</evidence>
<keyword evidence="4" id="KW-0812">Transmembrane</keyword>
<dbReference type="GO" id="GO:0005886">
    <property type="term" value="C:plasma membrane"/>
    <property type="evidence" value="ECO:0007669"/>
    <property type="project" value="UniProtKB-SubCell"/>
</dbReference>
<dbReference type="EMBL" id="FOVH01000001">
    <property type="protein sequence ID" value="SFN21907.1"/>
    <property type="molecule type" value="Genomic_DNA"/>
</dbReference>
<evidence type="ECO:0000313" key="9">
    <source>
        <dbReference type="EMBL" id="SFN21907.1"/>
    </source>
</evidence>
<evidence type="ECO:0000256" key="3">
    <source>
        <dbReference type="ARBA" id="ARBA00022475"/>
    </source>
</evidence>
<dbReference type="Proteomes" id="UP000183413">
    <property type="component" value="Unassembled WGS sequence"/>
</dbReference>
<evidence type="ECO:0000256" key="5">
    <source>
        <dbReference type="ARBA" id="ARBA00022989"/>
    </source>
</evidence>
<keyword evidence="2" id="KW-0813">Transport</keyword>
<evidence type="ECO:0000313" key="10">
    <source>
        <dbReference type="Proteomes" id="UP000183413"/>
    </source>
</evidence>
<proteinExistence type="predicted"/>
<gene>
    <name evidence="9" type="ORF">SAMN04489713_101738</name>
</gene>
<dbReference type="Gene3D" id="1.20.1720.10">
    <property type="entry name" value="Multidrug resistance protein D"/>
    <property type="match status" value="1"/>
</dbReference>
<feature type="region of interest" description="Disordered" evidence="7">
    <location>
        <begin position="93"/>
        <end position="112"/>
    </location>
</feature>
<evidence type="ECO:0000256" key="2">
    <source>
        <dbReference type="ARBA" id="ARBA00022448"/>
    </source>
</evidence>